<dbReference type="Gene3D" id="3.30.1330.30">
    <property type="match status" value="1"/>
</dbReference>
<evidence type="ECO:0000256" key="3">
    <source>
        <dbReference type="ARBA" id="ARBA00022679"/>
    </source>
</evidence>
<dbReference type="Gene3D" id="3.40.1280.10">
    <property type="match status" value="1"/>
</dbReference>
<dbReference type="GO" id="GO:0032259">
    <property type="term" value="P:methylation"/>
    <property type="evidence" value="ECO:0007669"/>
    <property type="project" value="UniProtKB-KW"/>
</dbReference>
<dbReference type="EC" id="2.1.1.34" evidence="6"/>
<keyword evidence="2 6" id="KW-0489">Methyltransferase</keyword>
<comment type="similarity">
    <text evidence="1">Belongs to the class IV-like SAM-binding methyltransferase superfamily. RNA methyltransferase TrmH family.</text>
</comment>
<dbReference type="CDD" id="cd18109">
    <property type="entry name" value="SpoU-like_RNA-MTase"/>
    <property type="match status" value="1"/>
</dbReference>
<dbReference type="InterPro" id="IPR053888">
    <property type="entry name" value="MRM3-like_sub_bind"/>
</dbReference>
<evidence type="ECO:0000256" key="2">
    <source>
        <dbReference type="ARBA" id="ARBA00022603"/>
    </source>
</evidence>
<feature type="domain" description="MRM3-like substrate binding" evidence="5">
    <location>
        <begin position="10"/>
        <end position="77"/>
    </location>
</feature>
<gene>
    <name evidence="6" type="ORF">BAL341_1791</name>
</gene>
<feature type="domain" description="tRNA/rRNA methyltransferase SpoU type" evidence="4">
    <location>
        <begin position="105"/>
        <end position="240"/>
    </location>
</feature>
<dbReference type="PANTHER" id="PTHR43191:SF2">
    <property type="entry name" value="RRNA METHYLTRANSFERASE 3, MITOCHONDRIAL"/>
    <property type="match status" value="1"/>
</dbReference>
<evidence type="ECO:0000259" key="4">
    <source>
        <dbReference type="Pfam" id="PF00588"/>
    </source>
</evidence>
<keyword evidence="3 6" id="KW-0808">Transferase</keyword>
<dbReference type="Pfam" id="PF00588">
    <property type="entry name" value="SpoU_methylase"/>
    <property type="match status" value="1"/>
</dbReference>
<dbReference type="InterPro" id="IPR029026">
    <property type="entry name" value="tRNA_m1G_MTases_N"/>
</dbReference>
<reference evidence="6" key="1">
    <citation type="submission" date="2019-04" db="EMBL/GenBank/DDBJ databases">
        <authorList>
            <person name="Brambilla D."/>
        </authorList>
    </citation>
    <scope>NUCLEOTIDE SEQUENCE</scope>
    <source>
        <strain evidence="6">BAL1</strain>
    </source>
</reference>
<dbReference type="GO" id="GO:0141100">
    <property type="term" value="F:tRNA (guanine(18)-2'-O)-methyltransferase activity"/>
    <property type="evidence" value="ECO:0007669"/>
    <property type="project" value="UniProtKB-EC"/>
</dbReference>
<dbReference type="InterPro" id="IPR001537">
    <property type="entry name" value="SpoU_MeTrfase"/>
</dbReference>
<dbReference type="Pfam" id="PF22435">
    <property type="entry name" value="MRM3-like_sub_bind"/>
    <property type="match status" value="1"/>
</dbReference>
<sequence length="250" mass="27094">MISQKWSRLIRSLQQKKYRKAEQLFFVEGEKAVLELLDSGWQVDAVFATEAFLQQYPEQVAAAALVQQCSGEELVQVGTFSSNNAALAVVKIPLQRDFVPHSPSFVLVLDQINDPGNLGTIIRIADWYGIKHIVCSPDTADCYNPKVIAAAKGSFLRVTLHYQPLLPLLQHSNMPVYGAYLGGESVHSIQLNQTGGFIVLGNEANGISAELTDVIGRKITIPAFGAAESLNVGIAAAVICDNLLRLSSAT</sequence>
<evidence type="ECO:0000256" key="1">
    <source>
        <dbReference type="ARBA" id="ARBA00007228"/>
    </source>
</evidence>
<dbReference type="InterPro" id="IPR029028">
    <property type="entry name" value="Alpha/beta_knot_MTases"/>
</dbReference>
<dbReference type="PANTHER" id="PTHR43191">
    <property type="entry name" value="RRNA METHYLTRANSFERASE 3"/>
    <property type="match status" value="1"/>
</dbReference>
<dbReference type="GO" id="GO:0003723">
    <property type="term" value="F:RNA binding"/>
    <property type="evidence" value="ECO:0007669"/>
    <property type="project" value="InterPro"/>
</dbReference>
<proteinExistence type="inferred from homology"/>
<dbReference type="InterPro" id="IPR029064">
    <property type="entry name" value="Ribosomal_eL30-like_sf"/>
</dbReference>
<dbReference type="GO" id="GO:0006396">
    <property type="term" value="P:RNA processing"/>
    <property type="evidence" value="ECO:0007669"/>
    <property type="project" value="InterPro"/>
</dbReference>
<dbReference type="SUPFAM" id="SSF75217">
    <property type="entry name" value="alpha/beta knot"/>
    <property type="match status" value="1"/>
</dbReference>
<name>A0A486XNX2_9GAMM</name>
<dbReference type="EMBL" id="CAAJGR010000094">
    <property type="protein sequence ID" value="VHO04205.1"/>
    <property type="molecule type" value="Genomic_DNA"/>
</dbReference>
<evidence type="ECO:0000313" key="6">
    <source>
        <dbReference type="EMBL" id="VHO04205.1"/>
    </source>
</evidence>
<evidence type="ECO:0000259" key="5">
    <source>
        <dbReference type="Pfam" id="PF22435"/>
    </source>
</evidence>
<protein>
    <submittedName>
        <fullName evidence="6">tRNA (Guanosine(18)-2'-O)-methyltransferase</fullName>
        <ecNumber evidence="6">2.1.1.34</ecNumber>
    </submittedName>
</protein>
<accession>A0A486XNX2</accession>
<dbReference type="AlphaFoldDB" id="A0A486XNX2"/>
<organism evidence="6">
    <name type="scientific">Rheinheimera sp. BAL341</name>
    <dbReference type="NCBI Taxonomy" id="1708203"/>
    <lineage>
        <taxon>Bacteria</taxon>
        <taxon>Pseudomonadati</taxon>
        <taxon>Pseudomonadota</taxon>
        <taxon>Gammaproteobacteria</taxon>
        <taxon>Chromatiales</taxon>
        <taxon>Chromatiaceae</taxon>
        <taxon>Rheinheimera</taxon>
    </lineage>
</organism>
<dbReference type="SUPFAM" id="SSF55315">
    <property type="entry name" value="L30e-like"/>
    <property type="match status" value="1"/>
</dbReference>
<dbReference type="InterPro" id="IPR051259">
    <property type="entry name" value="rRNA_Methyltransferase"/>
</dbReference>